<gene>
    <name evidence="3" type="ORF">KC909_02205</name>
</gene>
<evidence type="ECO:0000313" key="4">
    <source>
        <dbReference type="Proteomes" id="UP000783287"/>
    </source>
</evidence>
<organism evidence="3 4">
    <name type="scientific">Candidatus Dojkabacteria bacterium</name>
    <dbReference type="NCBI Taxonomy" id="2099670"/>
    <lineage>
        <taxon>Bacteria</taxon>
        <taxon>Candidatus Dojkabacteria</taxon>
    </lineage>
</organism>
<evidence type="ECO:0000256" key="1">
    <source>
        <dbReference type="SAM" id="MobiDB-lite"/>
    </source>
</evidence>
<feature type="compositionally biased region" description="Polar residues" evidence="1">
    <location>
        <begin position="1"/>
        <end position="11"/>
    </location>
</feature>
<feature type="region of interest" description="Disordered" evidence="1">
    <location>
        <begin position="1"/>
        <end position="30"/>
    </location>
</feature>
<dbReference type="Pfam" id="PF12674">
    <property type="entry name" value="Zn_ribbon_2"/>
    <property type="match status" value="1"/>
</dbReference>
<dbReference type="InterPro" id="IPR025868">
    <property type="entry name" value="Zn_ribbon_dom_put"/>
</dbReference>
<dbReference type="EMBL" id="JAGQLK010000032">
    <property type="protein sequence ID" value="MCA9383154.1"/>
    <property type="molecule type" value="Genomic_DNA"/>
</dbReference>
<reference evidence="3" key="2">
    <citation type="journal article" date="2021" name="Microbiome">
        <title>Successional dynamics and alternative stable states in a saline activated sludge microbial community over 9 years.</title>
        <authorList>
            <person name="Wang Y."/>
            <person name="Ye J."/>
            <person name="Ju F."/>
            <person name="Liu L."/>
            <person name="Boyd J.A."/>
            <person name="Deng Y."/>
            <person name="Parks D.H."/>
            <person name="Jiang X."/>
            <person name="Yin X."/>
            <person name="Woodcroft B.J."/>
            <person name="Tyson G.W."/>
            <person name="Hugenholtz P."/>
            <person name="Polz M.F."/>
            <person name="Zhang T."/>
        </authorList>
    </citation>
    <scope>NUCLEOTIDE SEQUENCE</scope>
    <source>
        <strain evidence="3">HKST-UBA14</strain>
    </source>
</reference>
<evidence type="ECO:0000259" key="2">
    <source>
        <dbReference type="Pfam" id="PF12674"/>
    </source>
</evidence>
<proteinExistence type="predicted"/>
<accession>A0A955L588</accession>
<feature type="domain" description="Putative zinc ribbon" evidence="2">
    <location>
        <begin position="9"/>
        <end position="87"/>
    </location>
</feature>
<sequence>MQSNFKSQCQSCGMPLKNGEESGTENDGSKSSKYCHYCYKDGAFVSPDMTIDDMKKVLDDTVGKDGVKGKVLAWMGKMQLPGLERWRNSKE</sequence>
<dbReference type="AlphaFoldDB" id="A0A955L588"/>
<comment type="caution">
    <text evidence="3">The sequence shown here is derived from an EMBL/GenBank/DDBJ whole genome shotgun (WGS) entry which is preliminary data.</text>
</comment>
<reference evidence="3" key="1">
    <citation type="submission" date="2020-04" db="EMBL/GenBank/DDBJ databases">
        <authorList>
            <person name="Zhang T."/>
        </authorList>
    </citation>
    <scope>NUCLEOTIDE SEQUENCE</scope>
    <source>
        <strain evidence="3">HKST-UBA14</strain>
    </source>
</reference>
<dbReference type="Proteomes" id="UP000783287">
    <property type="component" value="Unassembled WGS sequence"/>
</dbReference>
<name>A0A955L588_9BACT</name>
<evidence type="ECO:0000313" key="3">
    <source>
        <dbReference type="EMBL" id="MCA9383154.1"/>
    </source>
</evidence>
<protein>
    <submittedName>
        <fullName evidence="3">Zinc ribbon domain-containing protein</fullName>
    </submittedName>
</protein>